<dbReference type="InterPro" id="IPR042098">
    <property type="entry name" value="TauD-like_sf"/>
</dbReference>
<organism evidence="8 9">
    <name type="scientific">Botryosphaeria dothidea</name>
    <dbReference type="NCBI Taxonomy" id="55169"/>
    <lineage>
        <taxon>Eukaryota</taxon>
        <taxon>Fungi</taxon>
        <taxon>Dikarya</taxon>
        <taxon>Ascomycota</taxon>
        <taxon>Pezizomycotina</taxon>
        <taxon>Dothideomycetes</taxon>
        <taxon>Dothideomycetes incertae sedis</taxon>
        <taxon>Botryosphaeriales</taxon>
        <taxon>Botryosphaeriaceae</taxon>
        <taxon>Botryosphaeria</taxon>
    </lineage>
</organism>
<comment type="similarity">
    <text evidence="2">Belongs to the TfdA dioxygenase family.</text>
</comment>
<dbReference type="SUPFAM" id="SSF51197">
    <property type="entry name" value="Clavaminate synthase-like"/>
    <property type="match status" value="1"/>
</dbReference>
<dbReference type="AlphaFoldDB" id="A0A8H4ILP9"/>
<evidence type="ECO:0000256" key="5">
    <source>
        <dbReference type="ARBA" id="ARBA00023002"/>
    </source>
</evidence>
<dbReference type="InterPro" id="IPR051178">
    <property type="entry name" value="TfdA_dioxygenase"/>
</dbReference>
<name>A0A8H4ILP9_9PEZI</name>
<dbReference type="EMBL" id="WWBZ02000062">
    <property type="protein sequence ID" value="KAF4302677.1"/>
    <property type="molecule type" value="Genomic_DNA"/>
</dbReference>
<comment type="cofactor">
    <cofactor evidence="1">
        <name>Fe(2+)</name>
        <dbReference type="ChEBI" id="CHEBI:29033"/>
    </cofactor>
</comment>
<dbReference type="Proteomes" id="UP000572817">
    <property type="component" value="Unassembled WGS sequence"/>
</dbReference>
<keyword evidence="5" id="KW-0560">Oxidoreductase</keyword>
<evidence type="ECO:0000259" key="7">
    <source>
        <dbReference type="Pfam" id="PF02668"/>
    </source>
</evidence>
<dbReference type="OrthoDB" id="93019at2759"/>
<protein>
    <recommendedName>
        <fullName evidence="7">TauD/TfdA-like domain-containing protein</fullName>
    </recommendedName>
</protein>
<dbReference type="Gene3D" id="3.60.130.10">
    <property type="entry name" value="Clavaminate synthase-like"/>
    <property type="match status" value="1"/>
</dbReference>
<dbReference type="GO" id="GO:0051213">
    <property type="term" value="F:dioxygenase activity"/>
    <property type="evidence" value="ECO:0007669"/>
    <property type="project" value="UniProtKB-KW"/>
</dbReference>
<evidence type="ECO:0000256" key="6">
    <source>
        <dbReference type="ARBA" id="ARBA00023004"/>
    </source>
</evidence>
<keyword evidence="9" id="KW-1185">Reference proteome</keyword>
<dbReference type="GO" id="GO:0046872">
    <property type="term" value="F:metal ion binding"/>
    <property type="evidence" value="ECO:0007669"/>
    <property type="project" value="UniProtKB-KW"/>
</dbReference>
<keyword evidence="3" id="KW-0479">Metal-binding</keyword>
<evidence type="ECO:0000313" key="8">
    <source>
        <dbReference type="EMBL" id="KAF4302677.1"/>
    </source>
</evidence>
<keyword evidence="6" id="KW-0408">Iron</keyword>
<comment type="caution">
    <text evidence="8">The sequence shown here is derived from an EMBL/GenBank/DDBJ whole genome shotgun (WGS) entry which is preliminary data.</text>
</comment>
<reference evidence="8" key="1">
    <citation type="submission" date="2020-04" db="EMBL/GenBank/DDBJ databases">
        <title>Genome Assembly and Annotation of Botryosphaeria dothidea sdau 11-99, a Latent Pathogen of Apple Fruit Ring Rot in China.</title>
        <authorList>
            <person name="Yu C."/>
            <person name="Diao Y."/>
            <person name="Lu Q."/>
            <person name="Zhao J."/>
            <person name="Cui S."/>
            <person name="Peng C."/>
            <person name="He B."/>
            <person name="Liu H."/>
        </authorList>
    </citation>
    <scope>NUCLEOTIDE SEQUENCE [LARGE SCALE GENOMIC DNA]</scope>
    <source>
        <strain evidence="8">Sdau11-99</strain>
    </source>
</reference>
<feature type="domain" description="TauD/TfdA-like" evidence="7">
    <location>
        <begin position="8"/>
        <end position="375"/>
    </location>
</feature>
<dbReference type="PANTHER" id="PTHR43779">
    <property type="entry name" value="DIOXYGENASE RV0097-RELATED"/>
    <property type="match status" value="1"/>
</dbReference>
<evidence type="ECO:0000256" key="1">
    <source>
        <dbReference type="ARBA" id="ARBA00001954"/>
    </source>
</evidence>
<dbReference type="PANTHER" id="PTHR43779:SF2">
    <property type="entry name" value="ALPHA-KETOGLUTARATE-DEPENDENT XANTHINE DIOXYGENASE XAN1"/>
    <property type="match status" value="1"/>
</dbReference>
<proteinExistence type="inferred from homology"/>
<gene>
    <name evidence="8" type="ORF">GTA08_BOTSDO09485</name>
</gene>
<sequence>MSIDLKIEPLAHPSGKKCEFGAVVTALDLNHVTDATVAKLREAIWRHKLVIVRGQNELEPKRNWALLQRLDPEAPKMDLDEFARSFYPRDMLVPVIHRVQVPDSGLFMFIGKGFQGDDSRYGKPELDMGDSNFNQYYSKPLADADFEAGRTRFHWWHMDGTFWKYEPPLFTSFRPIRFPGGEDTSTRQVVEWADGSGQSITVPPGRTAFVSTAQLYGLLSEKEKRMADHSWVEYMYWPYEWVKGCRGAPNGLGVANEGKETSLEEMEKIPDLQLQWQKKHPMVWVNPVTGEKSFQVQHNLARRLFIRHGPNDEPKVIDDLGEVRRFLDDIQSRIIKPEYIWVGPDHEQDLILFQNYGLMHSKIDYPLKHGVRTVHQGWIPASKKPAGPVPIPGED</sequence>
<dbReference type="Pfam" id="PF02668">
    <property type="entry name" value="TauD"/>
    <property type="match status" value="1"/>
</dbReference>
<dbReference type="InterPro" id="IPR003819">
    <property type="entry name" value="TauD/TfdA-like"/>
</dbReference>
<keyword evidence="4" id="KW-0223">Dioxygenase</keyword>
<evidence type="ECO:0000256" key="2">
    <source>
        <dbReference type="ARBA" id="ARBA00005896"/>
    </source>
</evidence>
<evidence type="ECO:0000313" key="9">
    <source>
        <dbReference type="Proteomes" id="UP000572817"/>
    </source>
</evidence>
<evidence type="ECO:0000256" key="3">
    <source>
        <dbReference type="ARBA" id="ARBA00022723"/>
    </source>
</evidence>
<evidence type="ECO:0000256" key="4">
    <source>
        <dbReference type="ARBA" id="ARBA00022964"/>
    </source>
</evidence>
<accession>A0A8H4ILP9</accession>